<name>A0A0F9GD44_9ZZZZ</name>
<dbReference type="Pfam" id="PF00856">
    <property type="entry name" value="SET"/>
    <property type="match status" value="1"/>
</dbReference>
<dbReference type="PANTHER" id="PTHR12350:SF19">
    <property type="entry name" value="SET DOMAIN-CONTAINING PROTEIN"/>
    <property type="match status" value="1"/>
</dbReference>
<dbReference type="PROSITE" id="PS50280">
    <property type="entry name" value="SET"/>
    <property type="match status" value="1"/>
</dbReference>
<comment type="caution">
    <text evidence="5">The sequence shown here is derived from an EMBL/GenBank/DDBJ whole genome shotgun (WGS) entry which is preliminary data.</text>
</comment>
<evidence type="ECO:0000259" key="4">
    <source>
        <dbReference type="PROSITE" id="PS50868"/>
    </source>
</evidence>
<accession>A0A0F9GD44</accession>
<reference evidence="5" key="1">
    <citation type="journal article" date="2015" name="Nature">
        <title>Complex archaea that bridge the gap between prokaryotes and eukaryotes.</title>
        <authorList>
            <person name="Spang A."/>
            <person name="Saw J.H."/>
            <person name="Jorgensen S.L."/>
            <person name="Zaremba-Niedzwiedzka K."/>
            <person name="Martijn J."/>
            <person name="Lind A.E."/>
            <person name="van Eijk R."/>
            <person name="Schleper C."/>
            <person name="Guy L."/>
            <person name="Ettema T.J."/>
        </authorList>
    </citation>
    <scope>NUCLEOTIDE SEQUENCE</scope>
</reference>
<feature type="domain" description="SET" evidence="3">
    <location>
        <begin position="1"/>
        <end position="102"/>
    </location>
</feature>
<gene>
    <name evidence="5" type="ORF">LCGC14_1841730</name>
</gene>
<dbReference type="InterPro" id="IPR046341">
    <property type="entry name" value="SET_dom_sf"/>
</dbReference>
<evidence type="ECO:0000256" key="1">
    <source>
        <dbReference type="ARBA" id="ARBA00022679"/>
    </source>
</evidence>
<keyword evidence="1" id="KW-0808">Transferase</keyword>
<dbReference type="GO" id="GO:0016740">
    <property type="term" value="F:transferase activity"/>
    <property type="evidence" value="ECO:0007669"/>
    <property type="project" value="UniProtKB-KW"/>
</dbReference>
<dbReference type="SUPFAM" id="SSF82199">
    <property type="entry name" value="SET domain"/>
    <property type="match status" value="1"/>
</dbReference>
<organism evidence="5">
    <name type="scientific">marine sediment metagenome</name>
    <dbReference type="NCBI Taxonomy" id="412755"/>
    <lineage>
        <taxon>unclassified sequences</taxon>
        <taxon>metagenomes</taxon>
        <taxon>ecological metagenomes</taxon>
    </lineage>
</organism>
<dbReference type="Gene3D" id="2.170.270.10">
    <property type="entry name" value="SET domain"/>
    <property type="match status" value="1"/>
</dbReference>
<evidence type="ECO:0000313" key="5">
    <source>
        <dbReference type="EMBL" id="KKL96713.1"/>
    </source>
</evidence>
<keyword evidence="2" id="KW-0949">S-adenosyl-L-methionine</keyword>
<dbReference type="PROSITE" id="PS50868">
    <property type="entry name" value="POST_SET"/>
    <property type="match status" value="1"/>
</dbReference>
<evidence type="ECO:0008006" key="6">
    <source>
        <dbReference type="Google" id="ProtNLM"/>
    </source>
</evidence>
<dbReference type="AlphaFoldDB" id="A0A0F9GD44"/>
<proteinExistence type="predicted"/>
<evidence type="ECO:0000256" key="2">
    <source>
        <dbReference type="ARBA" id="ARBA00022691"/>
    </source>
</evidence>
<evidence type="ECO:0000259" key="3">
    <source>
        <dbReference type="PROSITE" id="PS50280"/>
    </source>
</evidence>
<protein>
    <recommendedName>
        <fullName evidence="6">Post-SET domain-containing protein</fullName>
    </recommendedName>
</protein>
<dbReference type="EMBL" id="LAZR01018359">
    <property type="protein sequence ID" value="KKL96713.1"/>
    <property type="molecule type" value="Genomic_DNA"/>
</dbReference>
<feature type="domain" description="Post-SET" evidence="4">
    <location>
        <begin position="115"/>
        <end position="127"/>
    </location>
</feature>
<dbReference type="InterPro" id="IPR003616">
    <property type="entry name" value="Post-SET_dom"/>
</dbReference>
<dbReference type="InterPro" id="IPR053201">
    <property type="entry name" value="Flavunoidine_N-MTase"/>
</dbReference>
<dbReference type="SMART" id="SM00317">
    <property type="entry name" value="SET"/>
    <property type="match status" value="1"/>
</dbReference>
<dbReference type="InterPro" id="IPR001214">
    <property type="entry name" value="SET_dom"/>
</dbReference>
<sequence>MDPVGYELRTNVHGKGDGVFATRNFSIGGTVIRGVIESRLECNDSHATQVSLTEFVRHADMGPKANHSCGPNCGMRINDTGAFDFIARKKIVKGDEITFDYAMRNYSIEYFPNRCLCGSEQCRGHITGWKNLPDERKKEYEYEGLVAPYLLEIDREALASLRDRQLSSLRG</sequence>
<dbReference type="PANTHER" id="PTHR12350">
    <property type="entry name" value="HISTONE-LYSINE N-METHYLTRANSFERASE-RELATED"/>
    <property type="match status" value="1"/>
</dbReference>